<dbReference type="Proteomes" id="UP001631949">
    <property type="component" value="Unassembled WGS sequence"/>
</dbReference>
<dbReference type="PANTHER" id="PTHR35601">
    <property type="entry name" value="TOXIN RELE"/>
    <property type="match status" value="1"/>
</dbReference>
<reference evidence="3 4" key="1">
    <citation type="journal article" date="2016" name="Int. J. Syst. Evol. Microbiol.">
        <title>Peptococcus simiae sp. nov., isolated from rhesus macaque faeces and emended description of the genus Peptococcus.</title>
        <authorList>
            <person name="Shkoporov A.N."/>
            <person name="Efimov B.A."/>
            <person name="Kondova I."/>
            <person name="Ouwerling B."/>
            <person name="Chaplin A.V."/>
            <person name="Shcherbakova V.A."/>
            <person name="Langermans J.A.M."/>
        </authorList>
    </citation>
    <scope>NUCLEOTIDE SEQUENCE [LARGE SCALE GENOMIC DNA]</scope>
    <source>
        <strain evidence="3 4">M108</strain>
    </source>
</reference>
<keyword evidence="4" id="KW-1185">Reference proteome</keyword>
<dbReference type="RefSeq" id="WP_408976492.1">
    <property type="nucleotide sequence ID" value="NZ_JBJUVG010000001.1"/>
</dbReference>
<dbReference type="PANTHER" id="PTHR35601:SF1">
    <property type="entry name" value="TOXIN RELE"/>
    <property type="match status" value="1"/>
</dbReference>
<comment type="similarity">
    <text evidence="1">Belongs to the RelE toxin family.</text>
</comment>
<dbReference type="SUPFAM" id="SSF143011">
    <property type="entry name" value="RelE-like"/>
    <property type="match status" value="1"/>
</dbReference>
<dbReference type="InterPro" id="IPR035093">
    <property type="entry name" value="RelE/ParE_toxin_dom_sf"/>
</dbReference>
<evidence type="ECO:0000313" key="4">
    <source>
        <dbReference type="Proteomes" id="UP001631949"/>
    </source>
</evidence>
<organism evidence="3 4">
    <name type="scientific">Peptococcus simiae</name>
    <dbReference type="NCBI Taxonomy" id="1643805"/>
    <lineage>
        <taxon>Bacteria</taxon>
        <taxon>Bacillati</taxon>
        <taxon>Bacillota</taxon>
        <taxon>Clostridia</taxon>
        <taxon>Eubacteriales</taxon>
        <taxon>Peptococcaceae</taxon>
        <taxon>Peptococcus</taxon>
    </lineage>
</organism>
<dbReference type="Pfam" id="PF05016">
    <property type="entry name" value="ParE_toxin"/>
    <property type="match status" value="1"/>
</dbReference>
<comment type="caution">
    <text evidence="3">The sequence shown here is derived from an EMBL/GenBank/DDBJ whole genome shotgun (WGS) entry which is preliminary data.</text>
</comment>
<name>A0ABW9GXW4_9FIRM</name>
<dbReference type="InterPro" id="IPR007712">
    <property type="entry name" value="RelE/ParE_toxin"/>
</dbReference>
<dbReference type="EMBL" id="JBJUVG010000001">
    <property type="protein sequence ID" value="MFM9412861.1"/>
    <property type="molecule type" value="Genomic_DNA"/>
</dbReference>
<evidence type="ECO:0000313" key="3">
    <source>
        <dbReference type="EMBL" id="MFM9412861.1"/>
    </source>
</evidence>
<dbReference type="NCBIfam" id="TIGR02385">
    <property type="entry name" value="RelE_StbE"/>
    <property type="match status" value="1"/>
</dbReference>
<protein>
    <submittedName>
        <fullName evidence="3">Type II toxin-antitoxin system RelE family toxin</fullName>
    </submittedName>
</protein>
<dbReference type="Gene3D" id="3.30.2310.20">
    <property type="entry name" value="RelE-like"/>
    <property type="match status" value="1"/>
</dbReference>
<keyword evidence="2" id="KW-1277">Toxin-antitoxin system</keyword>
<accession>A0ABW9GXW4</accession>
<proteinExistence type="inferred from homology"/>
<evidence type="ECO:0000256" key="2">
    <source>
        <dbReference type="ARBA" id="ARBA00022649"/>
    </source>
</evidence>
<sequence>MSYELVLTRNAEKKLSQLDKTTRKRIALWLAKHLQNTEEPRVHGKALKGHLTDYWRYRIGDYRIIARIEDEKLIILVVEIGHRKDIYRS</sequence>
<gene>
    <name evidence="3" type="ORF">ACKQTC_00495</name>
</gene>
<evidence type="ECO:0000256" key="1">
    <source>
        <dbReference type="ARBA" id="ARBA00006226"/>
    </source>
</evidence>